<evidence type="ECO:0000259" key="3">
    <source>
        <dbReference type="Pfam" id="PF01555"/>
    </source>
</evidence>
<proteinExistence type="predicted"/>
<dbReference type="SUPFAM" id="SSF53335">
    <property type="entry name" value="S-adenosyl-L-methionine-dependent methyltransferases"/>
    <property type="match status" value="1"/>
</dbReference>
<dbReference type="InterPro" id="IPR002941">
    <property type="entry name" value="DNA_methylase_N4/N6"/>
</dbReference>
<keyword evidence="5" id="KW-1185">Reference proteome</keyword>
<evidence type="ECO:0000256" key="2">
    <source>
        <dbReference type="ARBA" id="ARBA00022679"/>
    </source>
</evidence>
<dbReference type="Pfam" id="PF01555">
    <property type="entry name" value="N6_N4_Mtase"/>
    <property type="match status" value="1"/>
</dbReference>
<protein>
    <submittedName>
        <fullName evidence="4">Site-specific DNA-methyltransferase</fullName>
    </submittedName>
</protein>
<dbReference type="InterPro" id="IPR029063">
    <property type="entry name" value="SAM-dependent_MTases_sf"/>
</dbReference>
<dbReference type="Gene3D" id="3.40.50.150">
    <property type="entry name" value="Vaccinia Virus protein VP39"/>
    <property type="match status" value="1"/>
</dbReference>
<keyword evidence="1" id="KW-0489">Methyltransferase</keyword>
<keyword evidence="2" id="KW-0808">Transferase</keyword>
<reference evidence="4" key="1">
    <citation type="submission" date="2022-08" db="EMBL/GenBank/DDBJ databases">
        <authorList>
            <person name="Dzunkova M."/>
            <person name="La Clair J."/>
            <person name="Tyml T."/>
            <person name="Doud D."/>
            <person name="Schulz F."/>
            <person name="Piquer S."/>
            <person name="Porcel Sanchis D."/>
            <person name="Osborn A."/>
            <person name="Robinson D."/>
            <person name="Louie K.B."/>
            <person name="Bowen B.P."/>
            <person name="Bowers R."/>
            <person name="Lee J."/>
            <person name="Arnau Llombart V."/>
            <person name="Diaz Villanueva W."/>
            <person name="Gosliner T."/>
            <person name="Northen T."/>
            <person name="Cheng J.-F."/>
            <person name="Burkart M.D."/>
            <person name="Woyke T."/>
        </authorList>
    </citation>
    <scope>NUCLEOTIDE SEQUENCE</scope>
    <source>
        <strain evidence="4">Df01</strain>
    </source>
</reference>
<accession>A0ABT7QL41</accession>
<sequence>MNRIILSSSREYDTVLDSFCGSATTGVSILYNKRIFIGIESEWMTFPYY</sequence>
<dbReference type="Proteomes" id="UP001168167">
    <property type="component" value="Unassembled WGS sequence"/>
</dbReference>
<gene>
    <name evidence="4" type="ORF">NQX30_03480</name>
</gene>
<dbReference type="EMBL" id="JANQAO010000002">
    <property type="protein sequence ID" value="MDM5147431.1"/>
    <property type="molecule type" value="Genomic_DNA"/>
</dbReference>
<organism evidence="4 5">
    <name type="scientific">Candidatus Doriopsillibacter californiensis</name>
    <dbReference type="NCBI Taxonomy" id="2970740"/>
    <lineage>
        <taxon>Bacteria</taxon>
        <taxon>Pseudomonadati</taxon>
        <taxon>Pseudomonadota</taxon>
        <taxon>Gammaproteobacteria</taxon>
        <taxon>Candidatus Tethybacterales</taxon>
        <taxon>Candidatus Persebacteraceae</taxon>
        <taxon>Candidatus Doriopsillibacter</taxon>
    </lineage>
</organism>
<reference evidence="4" key="2">
    <citation type="journal article" date="2023" name="Microbiome">
        <title>Synthase-selected sorting approach identifies a beta-lactone synthase in a nudibranch symbiotic bacterium.</title>
        <authorList>
            <person name="Dzunkova M."/>
            <person name="La Clair J.J."/>
            <person name="Tyml T."/>
            <person name="Doud D."/>
            <person name="Schulz F."/>
            <person name="Piquer-Esteban S."/>
            <person name="Porcel Sanchis D."/>
            <person name="Osborn A."/>
            <person name="Robinson D."/>
            <person name="Louie K.B."/>
            <person name="Bowen B.P."/>
            <person name="Bowers R.M."/>
            <person name="Lee J."/>
            <person name="Arnau V."/>
            <person name="Diaz-Villanueva W."/>
            <person name="Stepanauskas R."/>
            <person name="Gosliner T."/>
            <person name="Date S.V."/>
            <person name="Northen T.R."/>
            <person name="Cheng J.F."/>
            <person name="Burkart M.D."/>
            <person name="Woyke T."/>
        </authorList>
    </citation>
    <scope>NUCLEOTIDE SEQUENCE</scope>
    <source>
        <strain evidence="4">Df01</strain>
    </source>
</reference>
<evidence type="ECO:0000256" key="1">
    <source>
        <dbReference type="ARBA" id="ARBA00022603"/>
    </source>
</evidence>
<comment type="caution">
    <text evidence="4">The sequence shown here is derived from an EMBL/GenBank/DDBJ whole genome shotgun (WGS) entry which is preliminary data.</text>
</comment>
<evidence type="ECO:0000313" key="4">
    <source>
        <dbReference type="EMBL" id="MDM5147431.1"/>
    </source>
</evidence>
<feature type="domain" description="DNA methylase N-4/N-6" evidence="3">
    <location>
        <begin position="1"/>
        <end position="43"/>
    </location>
</feature>
<name>A0ABT7QL41_9GAMM</name>
<evidence type="ECO:0000313" key="5">
    <source>
        <dbReference type="Proteomes" id="UP001168167"/>
    </source>
</evidence>